<evidence type="ECO:0000256" key="1">
    <source>
        <dbReference type="SAM" id="MobiDB-lite"/>
    </source>
</evidence>
<dbReference type="AlphaFoldDB" id="A0A9X4QRU2"/>
<feature type="region of interest" description="Disordered" evidence="1">
    <location>
        <begin position="1"/>
        <end position="50"/>
    </location>
</feature>
<protein>
    <submittedName>
        <fullName evidence="2">Uncharacterized protein</fullName>
    </submittedName>
</protein>
<dbReference type="RefSeq" id="WP_277529300.1">
    <property type="nucleotide sequence ID" value="NZ_JAPDIA010000002.1"/>
</dbReference>
<organism evidence="2 3">
    <name type="scientific">Cohnella rhizosphaerae</name>
    <dbReference type="NCBI Taxonomy" id="1457232"/>
    <lineage>
        <taxon>Bacteria</taxon>
        <taxon>Bacillati</taxon>
        <taxon>Bacillota</taxon>
        <taxon>Bacilli</taxon>
        <taxon>Bacillales</taxon>
        <taxon>Paenibacillaceae</taxon>
        <taxon>Cohnella</taxon>
    </lineage>
</organism>
<name>A0A9X4QRU2_9BACL</name>
<gene>
    <name evidence="2" type="ORF">OMP40_03850</name>
</gene>
<reference evidence="2" key="1">
    <citation type="submission" date="2022-10" db="EMBL/GenBank/DDBJ databases">
        <title>Comparative genomic analysis of Cohnella hashimotonis sp. nov., isolated from the International Space Station.</title>
        <authorList>
            <person name="Simpson A."/>
            <person name="Venkateswaran K."/>
        </authorList>
    </citation>
    <scope>NUCLEOTIDE SEQUENCE</scope>
    <source>
        <strain evidence="2">DSM 28161</strain>
    </source>
</reference>
<keyword evidence="3" id="KW-1185">Reference proteome</keyword>
<dbReference type="Proteomes" id="UP001153404">
    <property type="component" value="Unassembled WGS sequence"/>
</dbReference>
<feature type="compositionally biased region" description="Polar residues" evidence="1">
    <location>
        <begin position="1"/>
        <end position="44"/>
    </location>
</feature>
<evidence type="ECO:0000313" key="3">
    <source>
        <dbReference type="Proteomes" id="UP001153404"/>
    </source>
</evidence>
<dbReference type="EMBL" id="JAPDIA010000002">
    <property type="protein sequence ID" value="MDG0808618.1"/>
    <property type="molecule type" value="Genomic_DNA"/>
</dbReference>
<evidence type="ECO:0000313" key="2">
    <source>
        <dbReference type="EMBL" id="MDG0808618.1"/>
    </source>
</evidence>
<accession>A0A9X4QRU2</accession>
<proteinExistence type="predicted"/>
<sequence>MPNNKQNGTTRKGANVQANKMPASSQSDTEFASEQSQGTGSVTKLPSRKG</sequence>
<comment type="caution">
    <text evidence="2">The sequence shown here is derived from an EMBL/GenBank/DDBJ whole genome shotgun (WGS) entry which is preliminary data.</text>
</comment>